<proteinExistence type="inferred from homology"/>
<feature type="transmembrane region" description="Helical" evidence="3">
    <location>
        <begin position="712"/>
        <end position="732"/>
    </location>
</feature>
<comment type="similarity">
    <text evidence="1">Belongs to the unc-93 family.</text>
</comment>
<organism evidence="4">
    <name type="scientific">Sarcoptes scabiei</name>
    <name type="common">Itch mite</name>
    <name type="synonym">Acarus scabiei</name>
    <dbReference type="NCBI Taxonomy" id="52283"/>
    <lineage>
        <taxon>Eukaryota</taxon>
        <taxon>Metazoa</taxon>
        <taxon>Ecdysozoa</taxon>
        <taxon>Arthropoda</taxon>
        <taxon>Chelicerata</taxon>
        <taxon>Arachnida</taxon>
        <taxon>Acari</taxon>
        <taxon>Acariformes</taxon>
        <taxon>Sarcoptiformes</taxon>
        <taxon>Astigmata</taxon>
        <taxon>Psoroptidia</taxon>
        <taxon>Sarcoptoidea</taxon>
        <taxon>Sarcoptidae</taxon>
        <taxon>Sarcoptinae</taxon>
        <taxon>Sarcoptes</taxon>
    </lineage>
</organism>
<feature type="transmembrane region" description="Helical" evidence="3">
    <location>
        <begin position="176"/>
        <end position="197"/>
    </location>
</feature>
<dbReference type="InterPro" id="IPR036259">
    <property type="entry name" value="MFS_trans_sf"/>
</dbReference>
<evidence type="ECO:0000256" key="1">
    <source>
        <dbReference type="ARBA" id="ARBA00009172"/>
    </source>
</evidence>
<evidence type="ECO:0000313" key="5">
    <source>
        <dbReference type="EnsemblMetazoa" id="KAF7488933.1"/>
    </source>
</evidence>
<dbReference type="InterPro" id="IPR051951">
    <property type="entry name" value="UNC-93_regulatory"/>
</dbReference>
<evidence type="ECO:0000256" key="3">
    <source>
        <dbReference type="SAM" id="Phobius"/>
    </source>
</evidence>
<accession>A0A834R7R9</accession>
<feature type="transmembrane region" description="Helical" evidence="3">
    <location>
        <begin position="314"/>
        <end position="334"/>
    </location>
</feature>
<dbReference type="EnsemblMetazoa" id="SSS_420s_mrna">
    <property type="protein sequence ID" value="KAF7488933.1"/>
    <property type="gene ID" value="SSS_420"/>
</dbReference>
<keyword evidence="6" id="KW-1185">Reference proteome</keyword>
<reference evidence="5" key="3">
    <citation type="submission" date="2022-06" db="UniProtKB">
        <authorList>
            <consortium name="EnsemblMetazoa"/>
        </authorList>
    </citation>
    <scope>IDENTIFICATION</scope>
</reference>
<dbReference type="GO" id="GO:0055120">
    <property type="term" value="C:striated muscle dense body"/>
    <property type="evidence" value="ECO:0007669"/>
    <property type="project" value="TreeGrafter"/>
</dbReference>
<name>A0A834R7R9_SARSC</name>
<feature type="transmembrane region" description="Helical" evidence="3">
    <location>
        <begin position="562"/>
        <end position="580"/>
    </location>
</feature>
<keyword evidence="3" id="KW-1133">Transmembrane helix</keyword>
<dbReference type="GO" id="GO:0015459">
    <property type="term" value="F:potassium channel regulator activity"/>
    <property type="evidence" value="ECO:0007669"/>
    <property type="project" value="TreeGrafter"/>
</dbReference>
<feature type="transmembrane region" description="Helical" evidence="3">
    <location>
        <begin position="273"/>
        <end position="293"/>
    </location>
</feature>
<feature type="region of interest" description="Disordered" evidence="2">
    <location>
        <begin position="743"/>
        <end position="775"/>
    </location>
</feature>
<protein>
    <submittedName>
        <fullName evidence="4">UNC93-like protein</fullName>
    </submittedName>
</protein>
<dbReference type="GO" id="GO:0043266">
    <property type="term" value="P:regulation of potassium ion transport"/>
    <property type="evidence" value="ECO:0007669"/>
    <property type="project" value="TreeGrafter"/>
</dbReference>
<dbReference type="Proteomes" id="UP000070412">
    <property type="component" value="Unassembled WGS sequence"/>
</dbReference>
<keyword evidence="3" id="KW-0812">Transmembrane</keyword>
<dbReference type="OrthoDB" id="78663at2759"/>
<keyword evidence="3" id="KW-0472">Membrane</keyword>
<evidence type="ECO:0000256" key="2">
    <source>
        <dbReference type="SAM" id="MobiDB-lite"/>
    </source>
</evidence>
<gene>
    <name evidence="4" type="primary">SSS_420g</name>
    <name evidence="4" type="ORF">SSS_420</name>
</gene>
<dbReference type="SUPFAM" id="SSF103473">
    <property type="entry name" value="MFS general substrate transporter"/>
    <property type="match status" value="1"/>
</dbReference>
<feature type="compositionally biased region" description="Acidic residues" evidence="2">
    <location>
        <begin position="748"/>
        <end position="758"/>
    </location>
</feature>
<feature type="transmembrane region" description="Helical" evidence="3">
    <location>
        <begin position="454"/>
        <end position="477"/>
    </location>
</feature>
<evidence type="ECO:0000313" key="6">
    <source>
        <dbReference type="Proteomes" id="UP000070412"/>
    </source>
</evidence>
<feature type="transmembrane region" description="Helical" evidence="3">
    <location>
        <begin position="586"/>
        <end position="614"/>
    </location>
</feature>
<feature type="transmembrane region" description="Helical" evidence="3">
    <location>
        <begin position="653"/>
        <end position="676"/>
    </location>
</feature>
<dbReference type="AlphaFoldDB" id="A0A834R7R9"/>
<feature type="transmembrane region" description="Helical" evidence="3">
    <location>
        <begin position="626"/>
        <end position="647"/>
    </location>
</feature>
<feature type="transmembrane region" description="Helical" evidence="3">
    <location>
        <begin position="236"/>
        <end position="253"/>
    </location>
</feature>
<evidence type="ECO:0000313" key="4">
    <source>
        <dbReference type="EMBL" id="KAF7488933.1"/>
    </source>
</evidence>
<dbReference type="PANTHER" id="PTHR19444:SF11">
    <property type="entry name" value="UNC93-LIKE PROTEIN"/>
    <property type="match status" value="1"/>
</dbReference>
<reference evidence="4" key="2">
    <citation type="submission" date="2020-01" db="EMBL/GenBank/DDBJ databases">
        <authorList>
            <person name="Korhonen P.K.K."/>
            <person name="Guangxu M.G."/>
            <person name="Wang T.W."/>
            <person name="Stroehlein A.J.S."/>
            <person name="Young N.D."/>
            <person name="Ang C.-S.A."/>
            <person name="Fernando D.W.F."/>
            <person name="Lu H.L."/>
            <person name="Taylor S.T."/>
            <person name="Ehtesham M.E.M."/>
            <person name="Najaraj S.H.N."/>
            <person name="Harsha G.H.G."/>
            <person name="Madugundu A.M."/>
            <person name="Renuse S.R."/>
            <person name="Holt D.H."/>
            <person name="Pandey A.P."/>
            <person name="Papenfuss A.P."/>
            <person name="Gasser R.B.G."/>
            <person name="Fischer K.F."/>
        </authorList>
    </citation>
    <scope>NUCLEOTIDE SEQUENCE</scope>
    <source>
        <strain evidence="4">SSS_KF_BRIS2020</strain>
    </source>
</reference>
<reference evidence="6" key="1">
    <citation type="journal article" date="2020" name="PLoS Negl. Trop. Dis.">
        <title>High-quality nuclear genome for Sarcoptes scabiei-A critical resource for a neglected parasite.</title>
        <authorList>
            <person name="Korhonen P.K."/>
            <person name="Gasser R.B."/>
            <person name="Ma G."/>
            <person name="Wang T."/>
            <person name="Stroehlein A.J."/>
            <person name="Young N.D."/>
            <person name="Ang C.S."/>
            <person name="Fernando D.D."/>
            <person name="Lu H.C."/>
            <person name="Taylor S."/>
            <person name="Reynolds S.L."/>
            <person name="Mofiz E."/>
            <person name="Najaraj S.H."/>
            <person name="Gowda H."/>
            <person name="Madugundu A."/>
            <person name="Renuse S."/>
            <person name="Holt D."/>
            <person name="Pandey A."/>
            <person name="Papenfuss A.T."/>
            <person name="Fischer K."/>
        </authorList>
    </citation>
    <scope>NUCLEOTIDE SEQUENCE [LARGE SCALE GENOMIC DNA]</scope>
</reference>
<dbReference type="GO" id="GO:0005886">
    <property type="term" value="C:plasma membrane"/>
    <property type="evidence" value="ECO:0007669"/>
    <property type="project" value="TreeGrafter"/>
</dbReference>
<sequence length="810" mass="93643">MDFYTDCDCQNNFANLLNNDQTDLFHHHHHHHHLHHHATHSCHHHNRKNLPSLNGNLHCSTESSNHYDRLRSHLVQHQHQHSEQQSMPYMSSASNLILAKNDDFFNENANDKTSPSSLSDTKLTKNLMIDDFISCDENHFCFDRNRIKPSSASSSSSTTRPTQAPSVSNHLDQSRFLILLTAITSLLFGLVHCLITIDRYIYGPWTFIGLAFAFMLSAFSIYWAQALVQQFGPNRIITFSMITVLILVLGHYFSNFVLYQIGLQLFASFIGPYYAAQLEISSIFIINLIYYMTPTMKRYHEERYQRLLHLLLSSPARIFGHLVYVIMFMIISSYTKSSSRSASSTNSSSSSSSSPPSLMLLSTNHRENASYGYVWNETDYVRWPNAYQSTLNDFSSKILSSPHCLQSFQQQYCDRALYYIFSFQHHQIQSFKAETNHQNQEPSLQQWQQFDHDVLMLMVTIFFAITLILFGSLLILFNRFDPYRSDFLKSLDPSNRLLSLFPSHRHHQHYHHHHNQQQQQQQSQQYQYRYDHHLQQSSLKFPHRNHSNRVSILFKTFHYNHLRFLLPMAFFLGLEQGFFMSDYNKLYVSCSLGLESIGTIMLTRGIVHLAATMLINESIRHIQRPLILGAGTICQLAVLAILCLWRPNDDVPLYYVITMCWSIANAILETLLLSNVLRTLCADEWKHALLSLYSMSFLGFGAAFGMSEFICLHIKLWFLILVLIGAFIPMNFSNGFDDPESYGGDADSYNDDDGDDDDNRNVCDDGGDDDYDTKQISIIPIDGEEKFDADFDIELKQTSCLLSKEKIQRY</sequence>
<dbReference type="EMBL" id="WVUK01000065">
    <property type="protein sequence ID" value="KAF7488933.1"/>
    <property type="molecule type" value="Genomic_DNA"/>
</dbReference>
<dbReference type="PANTHER" id="PTHR19444">
    <property type="entry name" value="UNC-93 RELATED"/>
    <property type="match status" value="1"/>
</dbReference>
<dbReference type="GO" id="GO:0006937">
    <property type="term" value="P:regulation of muscle contraction"/>
    <property type="evidence" value="ECO:0007669"/>
    <property type="project" value="TreeGrafter"/>
</dbReference>
<feature type="transmembrane region" description="Helical" evidence="3">
    <location>
        <begin position="203"/>
        <end position="224"/>
    </location>
</feature>
<feature type="transmembrane region" description="Helical" evidence="3">
    <location>
        <begin position="688"/>
        <end position="706"/>
    </location>
</feature>